<keyword evidence="1" id="KW-0732">Signal</keyword>
<dbReference type="EMBL" id="MU865985">
    <property type="protein sequence ID" value="KAK4443866.1"/>
    <property type="molecule type" value="Genomic_DNA"/>
</dbReference>
<dbReference type="Proteomes" id="UP001321760">
    <property type="component" value="Unassembled WGS sequence"/>
</dbReference>
<comment type="caution">
    <text evidence="2">The sequence shown here is derived from an EMBL/GenBank/DDBJ whole genome shotgun (WGS) entry which is preliminary data.</text>
</comment>
<sequence length="133" mass="14337">MWLAVLCLFGKLCRLAWVAWTAWTALAADDEYGMRGRPMARRSEPAAASAAAPEIFRATPNSQCRRWYNLRAAHPSHNLISGRSLGPGLRGIGGSLPRGQSGVPYSLAPFEDSDLPAQASHRASCNTLALTDT</sequence>
<keyword evidence="3" id="KW-1185">Reference proteome</keyword>
<evidence type="ECO:0000313" key="2">
    <source>
        <dbReference type="EMBL" id="KAK4443866.1"/>
    </source>
</evidence>
<feature type="chain" id="PRO_5044012625" description="Secreted protein" evidence="1">
    <location>
        <begin position="28"/>
        <end position="133"/>
    </location>
</feature>
<gene>
    <name evidence="2" type="ORF">QBC34DRAFT_197754</name>
</gene>
<name>A0AAV9G8K5_9PEZI</name>
<evidence type="ECO:0000313" key="3">
    <source>
        <dbReference type="Proteomes" id="UP001321760"/>
    </source>
</evidence>
<accession>A0AAV9G8K5</accession>
<protein>
    <recommendedName>
        <fullName evidence="4">Secreted protein</fullName>
    </recommendedName>
</protein>
<proteinExistence type="predicted"/>
<feature type="signal peptide" evidence="1">
    <location>
        <begin position="1"/>
        <end position="27"/>
    </location>
</feature>
<reference evidence="2" key="1">
    <citation type="journal article" date="2023" name="Mol. Phylogenet. Evol.">
        <title>Genome-scale phylogeny and comparative genomics of the fungal order Sordariales.</title>
        <authorList>
            <person name="Hensen N."/>
            <person name="Bonometti L."/>
            <person name="Westerberg I."/>
            <person name="Brannstrom I.O."/>
            <person name="Guillou S."/>
            <person name="Cros-Aarteil S."/>
            <person name="Calhoun S."/>
            <person name="Haridas S."/>
            <person name="Kuo A."/>
            <person name="Mondo S."/>
            <person name="Pangilinan J."/>
            <person name="Riley R."/>
            <person name="LaButti K."/>
            <person name="Andreopoulos B."/>
            <person name="Lipzen A."/>
            <person name="Chen C."/>
            <person name="Yan M."/>
            <person name="Daum C."/>
            <person name="Ng V."/>
            <person name="Clum A."/>
            <person name="Steindorff A."/>
            <person name="Ohm R.A."/>
            <person name="Martin F."/>
            <person name="Silar P."/>
            <person name="Natvig D.O."/>
            <person name="Lalanne C."/>
            <person name="Gautier V."/>
            <person name="Ament-Velasquez S.L."/>
            <person name="Kruys A."/>
            <person name="Hutchinson M.I."/>
            <person name="Powell A.J."/>
            <person name="Barry K."/>
            <person name="Miller A.N."/>
            <person name="Grigoriev I.V."/>
            <person name="Debuchy R."/>
            <person name="Gladieux P."/>
            <person name="Hiltunen Thoren M."/>
            <person name="Johannesson H."/>
        </authorList>
    </citation>
    <scope>NUCLEOTIDE SEQUENCE</scope>
    <source>
        <strain evidence="2">PSN243</strain>
    </source>
</reference>
<organism evidence="2 3">
    <name type="scientific">Podospora aff. communis PSN243</name>
    <dbReference type="NCBI Taxonomy" id="3040156"/>
    <lineage>
        <taxon>Eukaryota</taxon>
        <taxon>Fungi</taxon>
        <taxon>Dikarya</taxon>
        <taxon>Ascomycota</taxon>
        <taxon>Pezizomycotina</taxon>
        <taxon>Sordariomycetes</taxon>
        <taxon>Sordariomycetidae</taxon>
        <taxon>Sordariales</taxon>
        <taxon>Podosporaceae</taxon>
        <taxon>Podospora</taxon>
    </lineage>
</organism>
<evidence type="ECO:0008006" key="4">
    <source>
        <dbReference type="Google" id="ProtNLM"/>
    </source>
</evidence>
<dbReference type="AlphaFoldDB" id="A0AAV9G8K5"/>
<evidence type="ECO:0000256" key="1">
    <source>
        <dbReference type="SAM" id="SignalP"/>
    </source>
</evidence>
<reference evidence="2" key="2">
    <citation type="submission" date="2023-05" db="EMBL/GenBank/DDBJ databases">
        <authorList>
            <consortium name="Lawrence Berkeley National Laboratory"/>
            <person name="Steindorff A."/>
            <person name="Hensen N."/>
            <person name="Bonometti L."/>
            <person name="Westerberg I."/>
            <person name="Brannstrom I.O."/>
            <person name="Guillou S."/>
            <person name="Cros-Aarteil S."/>
            <person name="Calhoun S."/>
            <person name="Haridas S."/>
            <person name="Kuo A."/>
            <person name="Mondo S."/>
            <person name="Pangilinan J."/>
            <person name="Riley R."/>
            <person name="Labutti K."/>
            <person name="Andreopoulos B."/>
            <person name="Lipzen A."/>
            <person name="Chen C."/>
            <person name="Yanf M."/>
            <person name="Daum C."/>
            <person name="Ng V."/>
            <person name="Clum A."/>
            <person name="Ohm R."/>
            <person name="Martin F."/>
            <person name="Silar P."/>
            <person name="Natvig D."/>
            <person name="Lalanne C."/>
            <person name="Gautier V."/>
            <person name="Ament-Velasquez S.L."/>
            <person name="Kruys A."/>
            <person name="Hutchinson M.I."/>
            <person name="Powell A.J."/>
            <person name="Barry K."/>
            <person name="Miller A.N."/>
            <person name="Grigoriev I.V."/>
            <person name="Debuchy R."/>
            <person name="Gladieux P."/>
            <person name="Thoren M.H."/>
            <person name="Johannesson H."/>
        </authorList>
    </citation>
    <scope>NUCLEOTIDE SEQUENCE</scope>
    <source>
        <strain evidence="2">PSN243</strain>
    </source>
</reference>